<dbReference type="PANTHER" id="PTHR11042">
    <property type="entry name" value="EUKARYOTIC TRANSLATION INITIATION FACTOR 2-ALPHA KINASE EIF2-ALPHA KINASE -RELATED"/>
    <property type="match status" value="1"/>
</dbReference>
<keyword evidence="4 6" id="KW-0067">ATP-binding</keyword>
<feature type="domain" description="Protein kinase" evidence="7">
    <location>
        <begin position="7"/>
        <end position="307"/>
    </location>
</feature>
<accession>A0A226DMS9</accession>
<keyword evidence="2 6" id="KW-0547">Nucleotide-binding</keyword>
<dbReference type="OrthoDB" id="647973at2759"/>
<dbReference type="InterPro" id="IPR050339">
    <property type="entry name" value="CC_SR_Kinase"/>
</dbReference>
<dbReference type="GO" id="GO:0005737">
    <property type="term" value="C:cytoplasm"/>
    <property type="evidence" value="ECO:0007669"/>
    <property type="project" value="TreeGrafter"/>
</dbReference>
<dbReference type="Gene3D" id="3.30.200.20">
    <property type="entry name" value="Phosphorylase Kinase, domain 1"/>
    <property type="match status" value="2"/>
</dbReference>
<dbReference type="SUPFAM" id="SSF56112">
    <property type="entry name" value="Protein kinase-like (PK-like)"/>
    <property type="match status" value="2"/>
</dbReference>
<dbReference type="STRING" id="158441.A0A226DMS9"/>
<dbReference type="PROSITE" id="PS00107">
    <property type="entry name" value="PROTEIN_KINASE_ATP"/>
    <property type="match status" value="1"/>
</dbReference>
<organism evidence="8 9">
    <name type="scientific">Folsomia candida</name>
    <name type="common">Springtail</name>
    <dbReference type="NCBI Taxonomy" id="158441"/>
    <lineage>
        <taxon>Eukaryota</taxon>
        <taxon>Metazoa</taxon>
        <taxon>Ecdysozoa</taxon>
        <taxon>Arthropoda</taxon>
        <taxon>Hexapoda</taxon>
        <taxon>Collembola</taxon>
        <taxon>Entomobryomorpha</taxon>
        <taxon>Isotomoidea</taxon>
        <taxon>Isotomidae</taxon>
        <taxon>Proisotominae</taxon>
        <taxon>Folsomia</taxon>
    </lineage>
</organism>
<dbReference type="GO" id="GO:0004694">
    <property type="term" value="F:eukaryotic translation initiation factor 2alpha kinase activity"/>
    <property type="evidence" value="ECO:0007669"/>
    <property type="project" value="TreeGrafter"/>
</dbReference>
<dbReference type="PANTHER" id="PTHR11042:SF163">
    <property type="entry name" value="INTERFERON-INDUCED, DOUBLE-STRANDED RNA-ACTIVATED PROTEIN KINASE"/>
    <property type="match status" value="1"/>
</dbReference>
<dbReference type="InterPro" id="IPR000719">
    <property type="entry name" value="Prot_kinase_dom"/>
</dbReference>
<evidence type="ECO:0000256" key="2">
    <source>
        <dbReference type="ARBA" id="ARBA00022741"/>
    </source>
</evidence>
<keyword evidence="9" id="KW-1185">Reference proteome</keyword>
<dbReference type="GO" id="GO:0005634">
    <property type="term" value="C:nucleus"/>
    <property type="evidence" value="ECO:0007669"/>
    <property type="project" value="TreeGrafter"/>
</dbReference>
<name>A0A226DMS9_FOLCA</name>
<sequence>MSFLNEVKLESFLGWGSFGLVFSTLHKTTGETFATKFIYEVGPDYRVEREALLVGKTPHRNIVAVKSLTLETYSFRELNKFINSVDIKDEDGQERRHTLLTLAKDCDPLPIHVIKMELLGDNLKTWISIHSVAAIEDVGLQAIKLQIIKDLINGLTFLHDNKITHRDIKPANALFAYSGRPEKFDFPLKIGDFGLSREIRGETIKESLTANQGTRLYRAPEVNTGKYGRQADLYSVGLVIFELVMLFRERVERNEKFDLLKSQDYSVLDSDAIIQLASINLKPLLIRMVQPTEEHRLASVHDVDKFLGNTTAELDLVNASMYNPEKLPKKLVVDTVELMRLLQDTNSQRFLSNVTFKFLLGRGSFGFVYETHNSVMNKNTAVKVLVHKRLGTTRQKMITRETDICTKLSHKHIVNVTQTHNAKLSEMEGHKLFGKFGEIDLSDSTHSTSSELTSIMSLKLTSSLTFIEMELCGQNLRSWLNTMCNDRTLDLNLEMTQFQIVRGIREGLAYLHSKDILHRDIKPDNIMFTASVFQLPVKIGDFGLSRILDVGESTSTSRVGAMAYMAPEVRYSGHYGKTSHLFSLGLVMLEVLDLHSKYDQLKIFHQVINGAEFWQVKSHAVILNSKLIISLTREKPADRLKDISEVKFITDLN</sequence>
<dbReference type="EMBL" id="LNIX01000016">
    <property type="protein sequence ID" value="OXA46154.1"/>
    <property type="molecule type" value="Genomic_DNA"/>
</dbReference>
<dbReference type="AlphaFoldDB" id="A0A226DMS9"/>
<evidence type="ECO:0000256" key="3">
    <source>
        <dbReference type="ARBA" id="ARBA00022777"/>
    </source>
</evidence>
<evidence type="ECO:0000313" key="9">
    <source>
        <dbReference type="Proteomes" id="UP000198287"/>
    </source>
</evidence>
<dbReference type="InterPro" id="IPR011009">
    <property type="entry name" value="Kinase-like_dom_sf"/>
</dbReference>
<evidence type="ECO:0000256" key="1">
    <source>
        <dbReference type="ARBA" id="ARBA00022679"/>
    </source>
</evidence>
<proteinExistence type="inferred from homology"/>
<feature type="binding site" evidence="6">
    <location>
        <position position="383"/>
    </location>
    <ligand>
        <name>ATP</name>
        <dbReference type="ChEBI" id="CHEBI:30616"/>
    </ligand>
</feature>
<evidence type="ECO:0000256" key="4">
    <source>
        <dbReference type="ARBA" id="ARBA00022840"/>
    </source>
</evidence>
<dbReference type="PROSITE" id="PS00108">
    <property type="entry name" value="PROTEIN_KINASE_ST"/>
    <property type="match status" value="1"/>
</dbReference>
<evidence type="ECO:0000256" key="6">
    <source>
        <dbReference type="PROSITE-ProRule" id="PRU10141"/>
    </source>
</evidence>
<dbReference type="Gene3D" id="1.10.510.10">
    <property type="entry name" value="Transferase(Phosphotransferase) domain 1"/>
    <property type="match status" value="2"/>
</dbReference>
<dbReference type="InterPro" id="IPR017441">
    <property type="entry name" value="Protein_kinase_ATP_BS"/>
</dbReference>
<dbReference type="Proteomes" id="UP000198287">
    <property type="component" value="Unassembled WGS sequence"/>
</dbReference>
<evidence type="ECO:0000259" key="7">
    <source>
        <dbReference type="PROSITE" id="PS50011"/>
    </source>
</evidence>
<dbReference type="PROSITE" id="PS50011">
    <property type="entry name" value="PROTEIN_KINASE_DOM"/>
    <property type="match status" value="2"/>
</dbReference>
<comment type="caution">
    <text evidence="8">The sequence shown here is derived from an EMBL/GenBank/DDBJ whole genome shotgun (WGS) entry which is preliminary data.</text>
</comment>
<comment type="similarity">
    <text evidence="5">Belongs to the protein kinase superfamily. Ser/Thr protein kinase family. GCN2 subfamily.</text>
</comment>
<reference evidence="8 9" key="1">
    <citation type="submission" date="2015-12" db="EMBL/GenBank/DDBJ databases">
        <title>The genome of Folsomia candida.</title>
        <authorList>
            <person name="Faddeeva A."/>
            <person name="Derks M.F."/>
            <person name="Anvar Y."/>
            <person name="Smit S."/>
            <person name="Van Straalen N."/>
            <person name="Roelofs D."/>
        </authorList>
    </citation>
    <scope>NUCLEOTIDE SEQUENCE [LARGE SCALE GENOMIC DNA]</scope>
    <source>
        <strain evidence="8 9">VU population</strain>
        <tissue evidence="8">Whole body</tissue>
    </source>
</reference>
<dbReference type="InterPro" id="IPR008271">
    <property type="entry name" value="Ser/Thr_kinase_AS"/>
</dbReference>
<evidence type="ECO:0000256" key="5">
    <source>
        <dbReference type="ARBA" id="ARBA00037982"/>
    </source>
</evidence>
<protein>
    <submittedName>
        <fullName evidence="8">Interferon-induced, double-stranded RNA-activated protein kinase</fullName>
    </submittedName>
</protein>
<keyword evidence="3 8" id="KW-0418">Kinase</keyword>
<feature type="domain" description="Protein kinase" evidence="7">
    <location>
        <begin position="354"/>
        <end position="653"/>
    </location>
</feature>
<dbReference type="Pfam" id="PF00069">
    <property type="entry name" value="Pkinase"/>
    <property type="match status" value="2"/>
</dbReference>
<dbReference type="GO" id="GO:0005524">
    <property type="term" value="F:ATP binding"/>
    <property type="evidence" value="ECO:0007669"/>
    <property type="project" value="UniProtKB-UniRule"/>
</dbReference>
<keyword evidence="1" id="KW-0808">Transferase</keyword>
<evidence type="ECO:0000313" key="8">
    <source>
        <dbReference type="EMBL" id="OXA46154.1"/>
    </source>
</evidence>
<gene>
    <name evidence="8" type="ORF">Fcan01_19067</name>
</gene>
<dbReference type="SMART" id="SM00220">
    <property type="entry name" value="S_TKc"/>
    <property type="match status" value="2"/>
</dbReference>